<feature type="domain" description="Fibronectin type-III" evidence="3">
    <location>
        <begin position="315"/>
        <end position="413"/>
    </location>
</feature>
<evidence type="ECO:0000313" key="5">
    <source>
        <dbReference type="EMBL" id="MBM6498640.1"/>
    </source>
</evidence>
<dbReference type="SMART" id="SM00042">
    <property type="entry name" value="CUB"/>
    <property type="match status" value="1"/>
</dbReference>
<dbReference type="Pfam" id="PF00041">
    <property type="entry name" value="fn3"/>
    <property type="match status" value="1"/>
</dbReference>
<dbReference type="InterPro" id="IPR035914">
    <property type="entry name" value="Sperma_CUB_dom_sf"/>
</dbReference>
<evidence type="ECO:0000259" key="3">
    <source>
        <dbReference type="PROSITE" id="PS50853"/>
    </source>
</evidence>
<dbReference type="NCBIfam" id="TIGR04131">
    <property type="entry name" value="Bac_Flav_CTERM"/>
    <property type="match status" value="1"/>
</dbReference>
<dbReference type="CDD" id="cd00063">
    <property type="entry name" value="FN3"/>
    <property type="match status" value="2"/>
</dbReference>
<evidence type="ECO:0000259" key="4">
    <source>
        <dbReference type="PROSITE" id="PS51841"/>
    </source>
</evidence>
<accession>A0ABS2CWS6</accession>
<name>A0ABS2CWS6_9FLAO</name>
<dbReference type="InterPro" id="IPR026341">
    <property type="entry name" value="T9SS_type_B"/>
</dbReference>
<dbReference type="SMART" id="SM00060">
    <property type="entry name" value="FN3"/>
    <property type="match status" value="3"/>
</dbReference>
<sequence>RLKYRYRVQSAGEPDAFRVMLSTTGTSPVAFTETLVPLATYSNITYVERIVNLSAYSGPVNIGWHVPQGGPDGWRLYIDNVIVEDLPTCPEPTDLTSNTVLHNSATIQWTNGGSETAWQVLALPCGSPAPNATSTGFVDINPTTNSYTFPNNLTPTTCYDVYIRAVCAGNDLSPWTGPTTFTTQVAPPECGGTYTDPGGANGQYANNVNSTVTICPPAGELVTVTFTSFNTEATWDGIYVYDGNSVAAPQISSANGVGFGPMTQPGAFWGTTIPGPFTSSSADGCLTFNFRSDGFGTRDGWVANVTCAPAPTCKKPTSLVTSAITSSGVTLAWTQLPNPNGSVATAWQILALPCGSPEPAANATGFIDNVTATSFPITELDPNTCYDIYVRAVCSDTDSSAWSGVENIRTLCVPFPIPFQEGFNSDSTSEACWTVLNLNNDGDTWNLNYNINPYEGNQVAAITTDFNNGNNNDWLITPQIEGLNGNQRLRYRYRVQSAGEPDAFRVMLSPNGSTAPADFTQTIVPLATYSNITYVENIVELTGVTGTVTIGFHVPQGGPDGWRLYIDKVIVETIPTCIEPSALEVLNTTATSAYLGWTDNNAPEATEWEVLILPAGSPEPLPSLPVNPANIVNINPAPFTGLESSTEFVYFVRAICSDTDRSSWSLGFTFSTKPANDECVDAIFVPVNSGADCDNLVSGVVTGATASVGAPAIAAPCVGTPDDDVWFQFIATNPFLNFSLQNVEGDNNDLNFALYSGSCGALTQVTCGDPDELSDVFNGLVVGDLYYVRVYSTANTPQTISFDMCISTPSTCATASTVCNITYANTTGVEDIAINDIGCLFTAPNPTFFTIQVLTSGPINYILKQASTLELLNSPDLDDLDLDVDYAAWGPFTSQDVACSNIVLANGDYLDPGIGVPVTLTTGCSYSIEAFETLNIANAQAGQFYIILITNFENQPGFISLTQTNAGAPGAGTTFCCNDANFEYDADEYCKNASTANPVVTIEPNSVAGTFTSFPAGLVFVDNTTGEVDLQASAPGYYQITNTLPTSTQCPNVQPQFDFIRITEPVSATIEYNVTEVCDNQTATIPVTITGATGGTFSVSPNGGLFINTENGTITPSLSAPGIYTISYNLTSNAPCPPPAGATWTMEIKATPEVVSPGNQVVCGSYTLPAITVGNYYTEPNGGGTLLDVSVPITQIGTQTIYIYANNNGCTDEKSFSLTINPEVVVDEIDDLGVCADYPLPVLTNGNYFSGPNGTGTAYTAGDIIPASATPVTLYVYASNATCSDQDVFTITFGGLVVTAPESLAVCNTYTLETPTLGNYFTQAGGLGTQITTPATITSTQTFYLYANDNGCIGEDSFTVTINTVPNAGVVVTQPTCAVQTGTIEVTSPTGTIGTLPSDLFISEVTDAEAGSLTYIELYNATGAPKSLDNYKIMVYTYGSNGNNLTESCDLQLSGTIANNSTYVIKVSTSTGIPGVTPDVVFDTTCSGVNNNDYIKLTTLAEVDVDLWGRTDGVVYTPNNQNGYTYRRIPTATVPKTTWDAADWTALDPEDYTNVGQYTYTPVGGSSYQYSLDGGAYTSNTIFAGLAPGTHTITVQDMVTGCFSELLEVVINEVPLSTSDARFTYATPVCKNATTNPTPSSVDGTTFTSGGTYSEDTTFSTGLVINGTTGVIDLALSTAGVHRVVYTVAEDLSICQAAATHTFDITINAVITPVVGFGYTTLTVCENQVDSLNPTLDAGFTTTGQFVVSPSTGLVISSTGVISLNGASEPGTYDIYYTVDAVAANCQVSNTSATVTVVINPAVVPVVQFSYTSPVCPDAGFVSPTPGFTAGGQFSYVANPTTAVLDINTTTGEINVDNSDAGSYTIKYEILSNPATCLVGDDHTAQFVINAPFNVVATGECQGSSFILTASPVEGSFDPAAVTYSWEDSLGNVVGTTQTVTATKVDTFTVTVTSNGCSSEVEVIVTNIACEIQKGISANGDGFNDNFELTGLDVKELQIFNRYGMKVYNRKDYTNQWIGQSNSGDELPDGTYYYVIERNNGETNTGWIYITREQ</sequence>
<dbReference type="InterPro" id="IPR011628">
    <property type="entry name" value="Cleaved_adhesin"/>
</dbReference>
<feature type="domain" description="LTD" evidence="4">
    <location>
        <begin position="1387"/>
        <end position="1562"/>
    </location>
</feature>
<dbReference type="Pfam" id="PF07675">
    <property type="entry name" value="Cleaved_Adhesin"/>
    <property type="match status" value="2"/>
</dbReference>
<comment type="caution">
    <text evidence="5">The sequence shown here is derived from an EMBL/GenBank/DDBJ whole genome shotgun (WGS) entry which is preliminary data.</text>
</comment>
<dbReference type="InterPro" id="IPR001322">
    <property type="entry name" value="Lamin_tail_dom"/>
</dbReference>
<feature type="domain" description="CUB" evidence="2">
    <location>
        <begin position="167"/>
        <end position="308"/>
    </location>
</feature>
<dbReference type="NCBIfam" id="NF038128">
    <property type="entry name" value="choice_anch_J"/>
    <property type="match status" value="2"/>
</dbReference>
<dbReference type="SUPFAM" id="SSF49854">
    <property type="entry name" value="Spermadhesin, CUB domain"/>
    <property type="match status" value="1"/>
</dbReference>
<evidence type="ECO:0000313" key="6">
    <source>
        <dbReference type="Proteomes" id="UP000759529"/>
    </source>
</evidence>
<dbReference type="PROSITE" id="PS50853">
    <property type="entry name" value="FN3"/>
    <property type="match status" value="3"/>
</dbReference>
<dbReference type="EMBL" id="JACSOD020000445">
    <property type="protein sequence ID" value="MBM6498640.1"/>
    <property type="molecule type" value="Genomic_DNA"/>
</dbReference>
<dbReference type="InterPro" id="IPR056600">
    <property type="entry name" value="GBD_T9SS_assoc"/>
</dbReference>
<dbReference type="Gene3D" id="2.60.120.200">
    <property type="match status" value="2"/>
</dbReference>
<dbReference type="PROSITE" id="PS51841">
    <property type="entry name" value="LTD"/>
    <property type="match status" value="1"/>
</dbReference>
<dbReference type="PROSITE" id="PS01180">
    <property type="entry name" value="CUB"/>
    <property type="match status" value="1"/>
</dbReference>
<dbReference type="InterPro" id="IPR000859">
    <property type="entry name" value="CUB_dom"/>
</dbReference>
<keyword evidence="6" id="KW-1185">Reference proteome</keyword>
<dbReference type="RefSeq" id="WP_204158727.1">
    <property type="nucleotide sequence ID" value="NZ_JACSOD020000445.1"/>
</dbReference>
<proteinExistence type="predicted"/>
<dbReference type="Gene3D" id="2.60.120.290">
    <property type="entry name" value="Spermadhesin, CUB domain"/>
    <property type="match status" value="1"/>
</dbReference>
<gene>
    <name evidence="5" type="ORF">H9X54_004905</name>
</gene>
<evidence type="ECO:0000259" key="2">
    <source>
        <dbReference type="PROSITE" id="PS01180"/>
    </source>
</evidence>
<feature type="non-terminal residue" evidence="5">
    <location>
        <position position="1"/>
    </location>
</feature>
<feature type="domain" description="Fibronectin type-III" evidence="3">
    <location>
        <begin position="91"/>
        <end position="186"/>
    </location>
</feature>
<organism evidence="5 6">
    <name type="scientific">Flavobacterium macrobrachii</name>
    <dbReference type="NCBI Taxonomy" id="591204"/>
    <lineage>
        <taxon>Bacteria</taxon>
        <taxon>Pseudomonadati</taxon>
        <taxon>Bacteroidota</taxon>
        <taxon>Flavobacteriia</taxon>
        <taxon>Flavobacteriales</taxon>
        <taxon>Flavobacteriaceae</taxon>
        <taxon>Flavobacterium</taxon>
    </lineage>
</organism>
<dbReference type="InterPro" id="IPR003961">
    <property type="entry name" value="FN3_dom"/>
</dbReference>
<dbReference type="CDD" id="cd00041">
    <property type="entry name" value="CUB"/>
    <property type="match status" value="1"/>
</dbReference>
<dbReference type="Pfam" id="PF23759">
    <property type="entry name" value="GBD_T9SS_assoc"/>
    <property type="match status" value="1"/>
</dbReference>
<dbReference type="Proteomes" id="UP000759529">
    <property type="component" value="Unassembled WGS sequence"/>
</dbReference>
<dbReference type="InterPro" id="IPR036116">
    <property type="entry name" value="FN3_sf"/>
</dbReference>
<dbReference type="SUPFAM" id="SSF49265">
    <property type="entry name" value="Fibronectin type III"/>
    <property type="match status" value="3"/>
</dbReference>
<keyword evidence="1" id="KW-1015">Disulfide bond</keyword>
<protein>
    <submittedName>
        <fullName evidence="5">Choice-of-anchor J domain-containing protein</fullName>
    </submittedName>
</protein>
<dbReference type="Gene3D" id="2.60.40.10">
    <property type="entry name" value="Immunoglobulins"/>
    <property type="match status" value="3"/>
</dbReference>
<dbReference type="Pfam" id="PF13585">
    <property type="entry name" value="CHU_C"/>
    <property type="match status" value="1"/>
</dbReference>
<feature type="domain" description="Fibronectin type-III" evidence="3">
    <location>
        <begin position="579"/>
        <end position="675"/>
    </location>
</feature>
<dbReference type="InterPro" id="IPR013783">
    <property type="entry name" value="Ig-like_fold"/>
</dbReference>
<reference evidence="5 6" key="1">
    <citation type="submission" date="2021-02" db="EMBL/GenBank/DDBJ databases">
        <authorList>
            <person name="Jung H.S."/>
            <person name="Chun B.H."/>
            <person name="Jeon C.O."/>
        </authorList>
    </citation>
    <scope>NUCLEOTIDE SEQUENCE [LARGE SCALE GENOMIC DNA]</scope>
    <source>
        <strain evidence="5 6">LMG 25203</strain>
    </source>
</reference>
<evidence type="ECO:0000256" key="1">
    <source>
        <dbReference type="ARBA" id="ARBA00023157"/>
    </source>
</evidence>